<dbReference type="EMBL" id="LIIN01000048">
    <property type="protein sequence ID" value="KZX21220.1"/>
    <property type="molecule type" value="Genomic_DNA"/>
</dbReference>
<feature type="region of interest" description="Disordered" evidence="1">
    <location>
        <begin position="354"/>
        <end position="373"/>
    </location>
</feature>
<feature type="region of interest" description="Disordered" evidence="1">
    <location>
        <begin position="285"/>
        <end position="347"/>
    </location>
</feature>
<proteinExistence type="predicted"/>
<organism evidence="2 3">
    <name type="scientific">Rathayibacter tanaceti</name>
    <dbReference type="NCBI Taxonomy" id="1671680"/>
    <lineage>
        <taxon>Bacteria</taxon>
        <taxon>Bacillati</taxon>
        <taxon>Actinomycetota</taxon>
        <taxon>Actinomycetes</taxon>
        <taxon>Micrococcales</taxon>
        <taxon>Microbacteriaceae</taxon>
        <taxon>Rathayibacter</taxon>
    </lineage>
</organism>
<sequence>MSESTFTLGSPFVGDERADRRYEVSGDDPAAASAVYAQAYGGGEFRVAPAQRAFSYRYAVRGSERVTLRTSDCAGALTGHVPHLKEYVVGWFRAGGGRLDVPPFTRTGSLSKPFLFPAERHFGLEFEPHRQNLIHFAPGFLEDVATETHSGPRQPVSFDHGADADPGVLARWRAAVTEASAALATAAITPLVRFTAELDLARALLLLFPWRAWDVPAVLRRPSASRTRVALDFLQHHAHEPITPADAARAAGLHTRTLQQATKRHLACLRRSTCATCAWTAPARTWSPATPAPPPSRPSPASGASATSAGSRAPTRCASTRSRAIRCGGDTRSPSAGAPARPARHAAHHGVLLHGRPASPRSHPAHPAAGIEPGPFVGRCVLDASAGRVRDIVCEGDVGEPFG</sequence>
<protein>
    <submittedName>
        <fullName evidence="2">Uncharacterized protein</fullName>
    </submittedName>
</protein>
<feature type="compositionally biased region" description="Low complexity" evidence="1">
    <location>
        <begin position="356"/>
        <end position="369"/>
    </location>
</feature>
<dbReference type="PATRIC" id="fig|1671680.3.peg.1741"/>
<evidence type="ECO:0000313" key="2">
    <source>
        <dbReference type="EMBL" id="KZX21220.1"/>
    </source>
</evidence>
<evidence type="ECO:0000256" key="1">
    <source>
        <dbReference type="SAM" id="MobiDB-lite"/>
    </source>
</evidence>
<accession>A0A162FY17</accession>
<dbReference type="Proteomes" id="UP000076717">
    <property type="component" value="Unassembled WGS sequence"/>
</dbReference>
<name>A0A162FY17_9MICO</name>
<reference evidence="2 3" key="1">
    <citation type="submission" date="2015-08" db="EMBL/GenBank/DDBJ databases">
        <title>Draft Genome Sequence of Rathayibacter sp. Strain VKM Ac-2596 Isolated from Leaf Gall Induced by Plant-Parasitic Nematodes.</title>
        <authorList>
            <person name="Vasilenko O.V."/>
            <person name="Starodumova I.P."/>
            <person name="Tarlachkov S.V."/>
            <person name="Dorofeeva L.V."/>
            <person name="Evtushenko L.I."/>
        </authorList>
    </citation>
    <scope>NUCLEOTIDE SEQUENCE [LARGE SCALE GENOMIC DNA]</scope>
    <source>
        <strain evidence="2 3">VKM Ac-2596</strain>
    </source>
</reference>
<comment type="caution">
    <text evidence="2">The sequence shown here is derived from an EMBL/GenBank/DDBJ whole genome shotgun (WGS) entry which is preliminary data.</text>
</comment>
<dbReference type="AlphaFoldDB" id="A0A162FY17"/>
<feature type="compositionally biased region" description="Low complexity" evidence="1">
    <location>
        <begin position="299"/>
        <end position="316"/>
    </location>
</feature>
<evidence type="ECO:0000313" key="3">
    <source>
        <dbReference type="Proteomes" id="UP000076717"/>
    </source>
</evidence>
<feature type="compositionally biased region" description="Low complexity" evidence="1">
    <location>
        <begin position="332"/>
        <end position="341"/>
    </location>
</feature>
<gene>
    <name evidence="2" type="ORF">ACH61_01635</name>
</gene>
<keyword evidence="3" id="KW-1185">Reference proteome</keyword>